<dbReference type="SUPFAM" id="SSF52833">
    <property type="entry name" value="Thioredoxin-like"/>
    <property type="match status" value="1"/>
</dbReference>
<evidence type="ECO:0000313" key="3">
    <source>
        <dbReference type="Proteomes" id="UP000521872"/>
    </source>
</evidence>
<dbReference type="Gene3D" id="3.40.30.10">
    <property type="entry name" value="Glutaredoxin"/>
    <property type="match status" value="1"/>
</dbReference>
<dbReference type="InterPro" id="IPR004045">
    <property type="entry name" value="Glutathione_S-Trfase_N"/>
</dbReference>
<proteinExistence type="predicted"/>
<protein>
    <recommendedName>
        <fullName evidence="1">GST N-terminal domain-containing protein</fullName>
    </recommendedName>
</protein>
<dbReference type="InterPro" id="IPR054416">
    <property type="entry name" value="GST_UstS-like_C"/>
</dbReference>
<keyword evidence="3" id="KW-1185">Reference proteome</keyword>
<dbReference type="Pfam" id="PF13409">
    <property type="entry name" value="GST_N_2"/>
    <property type="match status" value="1"/>
</dbReference>
<evidence type="ECO:0000259" key="1">
    <source>
        <dbReference type="PROSITE" id="PS50404"/>
    </source>
</evidence>
<organism evidence="2 3">
    <name type="scientific">Agrocybe pediades</name>
    <dbReference type="NCBI Taxonomy" id="84607"/>
    <lineage>
        <taxon>Eukaryota</taxon>
        <taxon>Fungi</taxon>
        <taxon>Dikarya</taxon>
        <taxon>Basidiomycota</taxon>
        <taxon>Agaricomycotina</taxon>
        <taxon>Agaricomycetes</taxon>
        <taxon>Agaricomycetidae</taxon>
        <taxon>Agaricales</taxon>
        <taxon>Agaricineae</taxon>
        <taxon>Strophariaceae</taxon>
        <taxon>Agrocybe</taxon>
    </lineage>
</organism>
<evidence type="ECO:0000313" key="2">
    <source>
        <dbReference type="EMBL" id="KAF4617476.1"/>
    </source>
</evidence>
<dbReference type="InterPro" id="IPR036249">
    <property type="entry name" value="Thioredoxin-like_sf"/>
</dbReference>
<dbReference type="EMBL" id="JAACJL010000030">
    <property type="protein sequence ID" value="KAF4617476.1"/>
    <property type="molecule type" value="Genomic_DNA"/>
</dbReference>
<dbReference type="AlphaFoldDB" id="A0A8H4QUK5"/>
<reference evidence="2 3" key="1">
    <citation type="submission" date="2019-12" db="EMBL/GenBank/DDBJ databases">
        <authorList>
            <person name="Floudas D."/>
            <person name="Bentzer J."/>
            <person name="Ahren D."/>
            <person name="Johansson T."/>
            <person name="Persson P."/>
            <person name="Tunlid A."/>
        </authorList>
    </citation>
    <scope>NUCLEOTIDE SEQUENCE [LARGE SCALE GENOMIC DNA]</scope>
    <source>
        <strain evidence="2 3">CBS 102.39</strain>
    </source>
</reference>
<accession>A0A8H4QUK5</accession>
<dbReference type="SUPFAM" id="SSF47616">
    <property type="entry name" value="GST C-terminal domain-like"/>
    <property type="match status" value="1"/>
</dbReference>
<dbReference type="Gene3D" id="1.20.1050.10">
    <property type="match status" value="1"/>
</dbReference>
<dbReference type="Proteomes" id="UP000521872">
    <property type="component" value="Unassembled WGS sequence"/>
</dbReference>
<comment type="caution">
    <text evidence="2">The sequence shown here is derived from an EMBL/GenBank/DDBJ whole genome shotgun (WGS) entry which is preliminary data.</text>
</comment>
<name>A0A8H4QUK5_9AGAR</name>
<dbReference type="PROSITE" id="PS50404">
    <property type="entry name" value="GST_NTER"/>
    <property type="match status" value="1"/>
</dbReference>
<dbReference type="InterPro" id="IPR036282">
    <property type="entry name" value="Glutathione-S-Trfase_C_sf"/>
</dbReference>
<feature type="domain" description="GST N-terminal" evidence="1">
    <location>
        <begin position="8"/>
        <end position="99"/>
    </location>
</feature>
<sequence>MSGFILYEIPSSSRSSISPPCYTVKCILNFKGLPFEIKWTEYPDIKPLYEKNDIAATSWNPDGTPRYTLPLLYDKTKNRYISESFEIVKYLETTYADNPNERDPSAKIPSVFPSNTAGLHAAFVDAFRAGLMPNAAIFFTVIWKSLNPESVDFYDIARQKNTGKPLSKIAPTPEIEAQHWAKYKEFYGKVDGWLEQGKLTGPFLMGDAPSWSDFMIGGHLAVLRAGWGEDSEKWKDLRTWHSGRWAKLMDGLKEYEGDGL</sequence>
<gene>
    <name evidence="2" type="ORF">D9613_006287</name>
</gene>
<dbReference type="Pfam" id="PF22041">
    <property type="entry name" value="GST_C_7"/>
    <property type="match status" value="1"/>
</dbReference>